<dbReference type="InterPro" id="IPR001254">
    <property type="entry name" value="Trypsin_dom"/>
</dbReference>
<keyword evidence="12" id="KW-1185">Reference proteome</keyword>
<dbReference type="EnsemblMetazoa" id="PPAI010185-RA">
    <property type="protein sequence ID" value="PPAI010185-PA"/>
    <property type="gene ID" value="PPAI010185"/>
</dbReference>
<dbReference type="SUPFAM" id="SSF82671">
    <property type="entry name" value="SEA domain"/>
    <property type="match status" value="1"/>
</dbReference>
<dbReference type="Gene3D" id="1.10.2000.10">
    <property type="entry name" value="Frizzled cysteine-rich domain"/>
    <property type="match status" value="1"/>
</dbReference>
<dbReference type="InterPro" id="IPR036364">
    <property type="entry name" value="SEA_dom_sf"/>
</dbReference>
<keyword evidence="5" id="KW-1133">Transmembrane helix</keyword>
<dbReference type="CDD" id="cd07066">
    <property type="entry name" value="CRD_FZ"/>
    <property type="match status" value="1"/>
</dbReference>
<dbReference type="CDD" id="cd00112">
    <property type="entry name" value="LDLa"/>
    <property type="match status" value="2"/>
</dbReference>
<evidence type="ECO:0000256" key="7">
    <source>
        <dbReference type="ARBA" id="ARBA00023157"/>
    </source>
</evidence>
<evidence type="ECO:0000256" key="9">
    <source>
        <dbReference type="PROSITE-ProRule" id="PRU00090"/>
    </source>
</evidence>
<proteinExistence type="inferred from homology"/>
<reference evidence="11" key="1">
    <citation type="submission" date="2022-08" db="UniProtKB">
        <authorList>
            <consortium name="EnsemblMetazoa"/>
        </authorList>
    </citation>
    <scope>IDENTIFICATION</scope>
    <source>
        <strain evidence="11">Israel</strain>
    </source>
</reference>
<dbReference type="PROSITE" id="PS50240">
    <property type="entry name" value="TRYPSIN_DOM"/>
    <property type="match status" value="1"/>
</dbReference>
<dbReference type="PANTHER" id="PTHR24258:SF146">
    <property type="entry name" value="ATRIAL NATRIURETIC PEPTIDE-CONVERTING ENZYME"/>
    <property type="match status" value="1"/>
</dbReference>
<dbReference type="InterPro" id="IPR020067">
    <property type="entry name" value="Frizzled_dom"/>
</dbReference>
<dbReference type="VEuPathDB" id="VectorBase:PPAI010185"/>
<dbReference type="Pfam" id="PF00089">
    <property type="entry name" value="Trypsin"/>
    <property type="match status" value="2"/>
</dbReference>
<keyword evidence="4" id="KW-0735">Signal-anchor</keyword>
<dbReference type="Proteomes" id="UP000092462">
    <property type="component" value="Unassembled WGS sequence"/>
</dbReference>
<keyword evidence="6" id="KW-0472">Membrane</keyword>
<dbReference type="SMART" id="SM00063">
    <property type="entry name" value="FRI"/>
    <property type="match status" value="1"/>
</dbReference>
<feature type="disulfide bond" evidence="9">
    <location>
        <begin position="259"/>
        <end position="320"/>
    </location>
</feature>
<dbReference type="EMBL" id="AJVK01017844">
    <property type="status" value="NOT_ANNOTATED_CDS"/>
    <property type="molecule type" value="Genomic_DNA"/>
</dbReference>
<dbReference type="GO" id="GO:0005886">
    <property type="term" value="C:plasma membrane"/>
    <property type="evidence" value="ECO:0007669"/>
    <property type="project" value="UniProtKB-SubCell"/>
</dbReference>
<dbReference type="PANTHER" id="PTHR24258">
    <property type="entry name" value="SERINE PROTEASE-RELATED"/>
    <property type="match status" value="1"/>
</dbReference>
<dbReference type="SUPFAM" id="SSF50494">
    <property type="entry name" value="Trypsin-like serine proteases"/>
    <property type="match status" value="2"/>
</dbReference>
<evidence type="ECO:0000256" key="4">
    <source>
        <dbReference type="ARBA" id="ARBA00022968"/>
    </source>
</evidence>
<evidence type="ECO:0000256" key="6">
    <source>
        <dbReference type="ARBA" id="ARBA00023136"/>
    </source>
</evidence>
<dbReference type="SUPFAM" id="SSF57424">
    <property type="entry name" value="LDL receptor-like module"/>
    <property type="match status" value="1"/>
</dbReference>
<dbReference type="InterPro" id="IPR000082">
    <property type="entry name" value="SEA_dom"/>
</dbReference>
<evidence type="ECO:0000256" key="5">
    <source>
        <dbReference type="ARBA" id="ARBA00022989"/>
    </source>
</evidence>
<evidence type="ECO:0000256" key="10">
    <source>
        <dbReference type="PROSITE-ProRule" id="PRU00124"/>
    </source>
</evidence>
<dbReference type="SMART" id="SM00020">
    <property type="entry name" value="Tryp_SPc"/>
    <property type="match status" value="1"/>
</dbReference>
<evidence type="ECO:0000313" key="11">
    <source>
        <dbReference type="EnsemblMetazoa" id="PPAI010185-PA"/>
    </source>
</evidence>
<dbReference type="Pfam" id="PF00057">
    <property type="entry name" value="Ldl_recept_a"/>
    <property type="match status" value="1"/>
</dbReference>
<dbReference type="PROSITE" id="PS50038">
    <property type="entry name" value="FZ"/>
    <property type="match status" value="1"/>
</dbReference>
<feature type="disulfide bond" evidence="9">
    <location>
        <begin position="267"/>
        <end position="313"/>
    </location>
</feature>
<dbReference type="EMBL" id="AJVK01017843">
    <property type="status" value="NOT_ANNOTATED_CDS"/>
    <property type="molecule type" value="Genomic_DNA"/>
</dbReference>
<dbReference type="SUPFAM" id="SSF63501">
    <property type="entry name" value="Frizzled cysteine-rich domain"/>
    <property type="match status" value="1"/>
</dbReference>
<dbReference type="Pfam" id="PF01392">
    <property type="entry name" value="Fz"/>
    <property type="match status" value="1"/>
</dbReference>
<evidence type="ECO:0000256" key="2">
    <source>
        <dbReference type="ARBA" id="ARBA00004606"/>
    </source>
</evidence>
<keyword evidence="3" id="KW-0812">Transmembrane</keyword>
<organism evidence="11 12">
    <name type="scientific">Phlebotomus papatasi</name>
    <name type="common">Sandfly</name>
    <dbReference type="NCBI Taxonomy" id="29031"/>
    <lineage>
        <taxon>Eukaryota</taxon>
        <taxon>Metazoa</taxon>
        <taxon>Ecdysozoa</taxon>
        <taxon>Arthropoda</taxon>
        <taxon>Hexapoda</taxon>
        <taxon>Insecta</taxon>
        <taxon>Pterygota</taxon>
        <taxon>Neoptera</taxon>
        <taxon>Endopterygota</taxon>
        <taxon>Diptera</taxon>
        <taxon>Nematocera</taxon>
        <taxon>Psychodoidea</taxon>
        <taxon>Psychodidae</taxon>
        <taxon>Phlebotomus</taxon>
        <taxon>Phlebotomus</taxon>
    </lineage>
</organism>
<dbReference type="PROSITE" id="PS50068">
    <property type="entry name" value="LDLRA_2"/>
    <property type="match status" value="2"/>
</dbReference>
<evidence type="ECO:0000313" key="12">
    <source>
        <dbReference type="Proteomes" id="UP000092462"/>
    </source>
</evidence>
<dbReference type="PROSITE" id="PS50024">
    <property type="entry name" value="SEA"/>
    <property type="match status" value="1"/>
</dbReference>
<dbReference type="InterPro" id="IPR002172">
    <property type="entry name" value="LDrepeatLR_classA_rpt"/>
</dbReference>
<name>A0A1B0F0A3_PHLPP</name>
<dbReference type="InterPro" id="IPR043504">
    <property type="entry name" value="Peptidase_S1_PA_chymotrypsin"/>
</dbReference>
<evidence type="ECO:0000256" key="1">
    <source>
        <dbReference type="ARBA" id="ARBA00004162"/>
    </source>
</evidence>
<evidence type="ECO:0000256" key="3">
    <source>
        <dbReference type="ARBA" id="ARBA00022692"/>
    </source>
</evidence>
<dbReference type="Gene3D" id="2.40.10.10">
    <property type="entry name" value="Trypsin-like serine proteases"/>
    <property type="match status" value="2"/>
</dbReference>
<accession>A0A1B0F0A3</accession>
<dbReference type="AlphaFoldDB" id="A0A1B0F0A3"/>
<dbReference type="EMBL" id="AJVK01017842">
    <property type="status" value="NOT_ANNOTATED_CDS"/>
    <property type="molecule type" value="Genomic_DNA"/>
</dbReference>
<protein>
    <submittedName>
        <fullName evidence="11">Uncharacterized protein</fullName>
    </submittedName>
</protein>
<dbReference type="Gene3D" id="4.10.400.10">
    <property type="entry name" value="Low-density Lipoprotein Receptor"/>
    <property type="match status" value="2"/>
</dbReference>
<keyword evidence="7 10" id="KW-1015">Disulfide bond</keyword>
<dbReference type="GO" id="GO:0004252">
    <property type="term" value="F:serine-type endopeptidase activity"/>
    <property type="evidence" value="ECO:0007669"/>
    <property type="project" value="InterPro"/>
</dbReference>
<feature type="disulfide bond" evidence="10">
    <location>
        <begin position="391"/>
        <end position="406"/>
    </location>
</feature>
<dbReference type="InterPro" id="IPR036790">
    <property type="entry name" value="Frizzled_dom_sf"/>
</dbReference>
<dbReference type="Pfam" id="PF01390">
    <property type="entry name" value="SEA"/>
    <property type="match status" value="1"/>
</dbReference>
<dbReference type="VEuPathDB" id="VectorBase:PPAPM1_011486"/>
<comment type="caution">
    <text evidence="10">Lacks conserved residue(s) required for the propagation of feature annotation.</text>
</comment>
<dbReference type="Gene3D" id="3.30.70.960">
    <property type="entry name" value="SEA domain"/>
    <property type="match status" value="1"/>
</dbReference>
<comment type="similarity">
    <text evidence="8">Belongs to the peptidase S1 family. CLIP subfamily.</text>
</comment>
<dbReference type="InterPro" id="IPR009003">
    <property type="entry name" value="Peptidase_S1_PA"/>
</dbReference>
<dbReference type="InterPro" id="IPR036055">
    <property type="entry name" value="LDL_receptor-like_sf"/>
</dbReference>
<sequence>MLSEINNKRMTGGTEKQNRNHNHHNTSNGNVRNPKRGESWDSKNEKVKSDLLGSYSNAKHSYRGHRSESVMSTDSDIRFTRRKLGENERCGCALIAGFLATLLLAGAIVYIGYTYFRDTWQPELADQNSLRFQHLSRDYRERINLVLRRSDLRAMYEGCEILALDGIDDQNDLTVHFILHFDPYRGLVSAADLHAIFTEEFEARRPRYFNNITIDLTSLDFQEMLGNFDDISGTSSSPLGRKDDIQNSTIIVKHSPRRCEPVRLLYCRNIGYNLTTYPNLLGHMSFEEVEQNVIAFRELVDAECFRQAFDFVCRLLQPPCEQREPLEPQVGQVCRRYCQEFLNGCGNRLPKKFRKYFNCERFPESTGSQTCRSRPECVADLQSHALSSRLCDGIADCPDLSDEITCSFCPENSLYCGRGRACISRRLRCDGKADCPDGISIAPLVSHVSRPVPLTPHRNKFYNEGFAIFSEKGITGKLCAEGLDSEKDTIVRNTVAESLCKALGYQNLLHAEVRSDNEPNITYVRVFNPRTPEISFVRTNCRKRLALYLKCDNLECGVQSLFSGSRTMTLSKMSAPGDWPWHVSLYRSDIHVCDGTLVSDEWVLTTEGCFQGQSKATWMAVFGSVRLSSSPPWMQRRRIIGMVKSPVEGSTAALIRLETPVQYSDFVRPVCLPDDIQKNRILSTTRLTSGRNRPQAEKLKNILMDFEILSSSARRKIKVNRDYFSSPANDASGSENIYPRALHEEFEEIDLPKAESLNSPLFSKNYPLPNNSPQTLEYEERSNAFKESQYSSLTNPSIAMVHYANAAVADVADTRVQSHHWTNCNTLGWARQRDHLQRVQLKIGDMEACENVSIATVNSMCTETAYHKQDCMEEEFAGSPVLCLLPDNKRWALVGIASWRIACAISGTERPRMYDKISSNSAWIRDIISAT</sequence>
<comment type="subcellular location">
    <subcellularLocation>
        <location evidence="1">Cell membrane</location>
        <topology evidence="1">Single-pass membrane protein</topology>
    </subcellularLocation>
    <subcellularLocation>
        <location evidence="2">Membrane</location>
        <topology evidence="2">Single-pass type II membrane protein</topology>
    </subcellularLocation>
</comment>
<evidence type="ECO:0000256" key="8">
    <source>
        <dbReference type="ARBA" id="ARBA00024195"/>
    </source>
</evidence>
<dbReference type="SMART" id="SM00192">
    <property type="entry name" value="LDLa"/>
    <property type="match status" value="2"/>
</dbReference>
<dbReference type="GO" id="GO:0006508">
    <property type="term" value="P:proteolysis"/>
    <property type="evidence" value="ECO:0007669"/>
    <property type="project" value="InterPro"/>
</dbReference>